<dbReference type="GO" id="GO:0004364">
    <property type="term" value="F:glutathione transferase activity"/>
    <property type="evidence" value="ECO:0007669"/>
    <property type="project" value="UniProtKB-EC"/>
</dbReference>
<dbReference type="InterPro" id="IPR004045">
    <property type="entry name" value="Glutathione_S-Trfase_N"/>
</dbReference>
<evidence type="ECO:0000256" key="2">
    <source>
        <dbReference type="ARBA" id="ARBA00022679"/>
    </source>
</evidence>
<dbReference type="OrthoDB" id="414243at2759"/>
<evidence type="ECO:0000259" key="6">
    <source>
        <dbReference type="PROSITE" id="PS50405"/>
    </source>
</evidence>
<organism evidence="7 8">
    <name type="scientific">Modicella reniformis</name>
    <dbReference type="NCBI Taxonomy" id="1440133"/>
    <lineage>
        <taxon>Eukaryota</taxon>
        <taxon>Fungi</taxon>
        <taxon>Fungi incertae sedis</taxon>
        <taxon>Mucoromycota</taxon>
        <taxon>Mortierellomycotina</taxon>
        <taxon>Mortierellomycetes</taxon>
        <taxon>Mortierellales</taxon>
        <taxon>Mortierellaceae</taxon>
        <taxon>Modicella</taxon>
    </lineage>
</organism>
<dbReference type="PROSITE" id="PS50404">
    <property type="entry name" value="GST_NTER"/>
    <property type="match status" value="1"/>
</dbReference>
<dbReference type="SUPFAM" id="SSF47616">
    <property type="entry name" value="GST C-terminal domain-like"/>
    <property type="match status" value="1"/>
</dbReference>
<feature type="region of interest" description="Disordered" evidence="4">
    <location>
        <begin position="1"/>
        <end position="22"/>
    </location>
</feature>
<reference evidence="7" key="1">
    <citation type="journal article" date="2020" name="Fungal Divers.">
        <title>Resolving the Mortierellaceae phylogeny through synthesis of multi-gene phylogenetics and phylogenomics.</title>
        <authorList>
            <person name="Vandepol N."/>
            <person name="Liber J."/>
            <person name="Desiro A."/>
            <person name="Na H."/>
            <person name="Kennedy M."/>
            <person name="Barry K."/>
            <person name="Grigoriev I.V."/>
            <person name="Miller A.N."/>
            <person name="O'Donnell K."/>
            <person name="Stajich J.E."/>
            <person name="Bonito G."/>
        </authorList>
    </citation>
    <scope>NUCLEOTIDE SEQUENCE</scope>
    <source>
        <strain evidence="7">MES-2147</strain>
    </source>
</reference>
<dbReference type="Gene3D" id="3.40.30.10">
    <property type="entry name" value="Glutaredoxin"/>
    <property type="match status" value="1"/>
</dbReference>
<evidence type="ECO:0000313" key="8">
    <source>
        <dbReference type="Proteomes" id="UP000749646"/>
    </source>
</evidence>
<evidence type="ECO:0000259" key="5">
    <source>
        <dbReference type="PROSITE" id="PS50404"/>
    </source>
</evidence>
<dbReference type="EC" id="2.5.1.18" evidence="1"/>
<name>A0A9P6SU61_9FUNG</name>
<evidence type="ECO:0000256" key="4">
    <source>
        <dbReference type="SAM" id="MobiDB-lite"/>
    </source>
</evidence>
<dbReference type="InterPro" id="IPR036249">
    <property type="entry name" value="Thioredoxin-like_sf"/>
</dbReference>
<dbReference type="AlphaFoldDB" id="A0A9P6SU61"/>
<sequence>MSSKQHRSFHTETSNEANARAVSADPSNAKYDLLYFQISCIGATPRHILSYGKANWTNRFPKDWKGNEEYDTPFGVMPVLTVRTDNEEAVLAESIVVDLYLAKKFGLLGSNEYEEQTIKAFYSSIHYLRERSLRRLTWTFEDKRKEAFETWITKDFPNWIVLQEEHLKRNGSNGHFFGDKITLADIHLASILDHFAELPRGNEIVDLFRASPLLWKVRENVLQNPSIAEWRQSDEFQSIVQGGKNLYSATAF</sequence>
<comment type="catalytic activity">
    <reaction evidence="3">
        <text>RX + glutathione = an S-substituted glutathione + a halide anion + H(+)</text>
        <dbReference type="Rhea" id="RHEA:16437"/>
        <dbReference type="ChEBI" id="CHEBI:15378"/>
        <dbReference type="ChEBI" id="CHEBI:16042"/>
        <dbReference type="ChEBI" id="CHEBI:17792"/>
        <dbReference type="ChEBI" id="CHEBI:57925"/>
        <dbReference type="ChEBI" id="CHEBI:90779"/>
        <dbReference type="EC" id="2.5.1.18"/>
    </reaction>
</comment>
<dbReference type="Pfam" id="PF14497">
    <property type="entry name" value="GST_C_3"/>
    <property type="match status" value="1"/>
</dbReference>
<dbReference type="PROSITE" id="PS50405">
    <property type="entry name" value="GST_CTER"/>
    <property type="match status" value="1"/>
</dbReference>
<dbReference type="EMBL" id="JAAAHW010000338">
    <property type="protein sequence ID" value="KAG0003562.1"/>
    <property type="molecule type" value="Genomic_DNA"/>
</dbReference>
<dbReference type="SUPFAM" id="SSF52833">
    <property type="entry name" value="Thioredoxin-like"/>
    <property type="match status" value="1"/>
</dbReference>
<dbReference type="InterPro" id="IPR004046">
    <property type="entry name" value="GST_C"/>
</dbReference>
<evidence type="ECO:0000256" key="1">
    <source>
        <dbReference type="ARBA" id="ARBA00012452"/>
    </source>
</evidence>
<feature type="domain" description="GST C-terminal" evidence="6">
    <location>
        <begin position="111"/>
        <end position="252"/>
    </location>
</feature>
<dbReference type="PANTHER" id="PTHR11571">
    <property type="entry name" value="GLUTATHIONE S-TRANSFERASE"/>
    <property type="match status" value="1"/>
</dbReference>
<protein>
    <recommendedName>
        <fullName evidence="1">glutathione transferase</fullName>
        <ecNumber evidence="1">2.5.1.18</ecNumber>
    </recommendedName>
</protein>
<keyword evidence="2" id="KW-0808">Transferase</keyword>
<evidence type="ECO:0000256" key="3">
    <source>
        <dbReference type="ARBA" id="ARBA00047960"/>
    </source>
</evidence>
<proteinExistence type="predicted"/>
<dbReference type="InterPro" id="IPR010987">
    <property type="entry name" value="Glutathione-S-Trfase_C-like"/>
</dbReference>
<evidence type="ECO:0000313" key="7">
    <source>
        <dbReference type="EMBL" id="KAG0003562.1"/>
    </source>
</evidence>
<comment type="caution">
    <text evidence="7">The sequence shown here is derived from an EMBL/GenBank/DDBJ whole genome shotgun (WGS) entry which is preliminary data.</text>
</comment>
<dbReference type="Gene3D" id="1.20.1050.10">
    <property type="match status" value="1"/>
</dbReference>
<accession>A0A9P6SU61</accession>
<keyword evidence="8" id="KW-1185">Reference proteome</keyword>
<gene>
    <name evidence="7" type="primary">GSTS1_1</name>
    <name evidence="7" type="ORF">BGZ65_001579</name>
</gene>
<dbReference type="InterPro" id="IPR036282">
    <property type="entry name" value="Glutathione-S-Trfase_C_sf"/>
</dbReference>
<dbReference type="PANTHER" id="PTHR11571:SF224">
    <property type="entry name" value="HEMATOPOIETIC PROSTAGLANDIN D SYNTHASE"/>
    <property type="match status" value="1"/>
</dbReference>
<dbReference type="GO" id="GO:0006749">
    <property type="term" value="P:glutathione metabolic process"/>
    <property type="evidence" value="ECO:0007669"/>
    <property type="project" value="TreeGrafter"/>
</dbReference>
<feature type="domain" description="GST N-terminal" evidence="5">
    <location>
        <begin position="29"/>
        <end position="109"/>
    </location>
</feature>
<dbReference type="InterPro" id="IPR050213">
    <property type="entry name" value="GST_superfamily"/>
</dbReference>
<dbReference type="Proteomes" id="UP000749646">
    <property type="component" value="Unassembled WGS sequence"/>
</dbReference>